<reference evidence="3 4" key="1">
    <citation type="submission" date="2017-08" db="EMBL/GenBank/DDBJ databases">
        <title>Infants hospitalized years apart are colonized by the same room-sourced microbial strains.</title>
        <authorList>
            <person name="Brooks B."/>
            <person name="Olm M.R."/>
            <person name="Firek B.A."/>
            <person name="Baker R."/>
            <person name="Thomas B.C."/>
            <person name="Morowitz M.J."/>
            <person name="Banfield J.F."/>
        </authorList>
    </citation>
    <scope>NUCLEOTIDE SEQUENCE [LARGE SCALE GENOMIC DNA]</scope>
    <source>
        <strain evidence="3">S2_005_003_R2_43</strain>
    </source>
</reference>
<keyword evidence="2" id="KW-0732">Signal</keyword>
<dbReference type="Proteomes" id="UP000249577">
    <property type="component" value="Unassembled WGS sequence"/>
</dbReference>
<name>A0A2W5K5I1_ANCNO</name>
<accession>A0A2W5K5I1</accession>
<evidence type="ECO:0008006" key="5">
    <source>
        <dbReference type="Google" id="ProtNLM"/>
    </source>
</evidence>
<protein>
    <recommendedName>
        <fullName evidence="5">CopL family metal-binding regulatory protein</fullName>
    </recommendedName>
</protein>
<feature type="region of interest" description="Disordered" evidence="1">
    <location>
        <begin position="122"/>
        <end position="142"/>
    </location>
</feature>
<comment type="caution">
    <text evidence="3">The sequence shown here is derived from an EMBL/GenBank/DDBJ whole genome shotgun (WGS) entry which is preliminary data.</text>
</comment>
<evidence type="ECO:0000256" key="2">
    <source>
        <dbReference type="SAM" id="SignalP"/>
    </source>
</evidence>
<evidence type="ECO:0000256" key="1">
    <source>
        <dbReference type="SAM" id="MobiDB-lite"/>
    </source>
</evidence>
<sequence>MSLKAFSRVLAGFALALTFFIAWTAPSQAHGGHDAAMTSQSHQASAEAASTTTHDLAEVGDRATTSASASEPDCAGHVSAPDGSTKTCCSNTCHAVMSTELGLPVALSMAVAVLTSGTEPSALQGPSIFIKRPPRRPSALVG</sequence>
<feature type="chain" id="PRO_5016176169" description="CopL family metal-binding regulatory protein" evidence="2">
    <location>
        <begin position="25"/>
        <end position="142"/>
    </location>
</feature>
<evidence type="ECO:0000313" key="3">
    <source>
        <dbReference type="EMBL" id="PZQ12456.1"/>
    </source>
</evidence>
<dbReference type="AlphaFoldDB" id="A0A2W5K5I1"/>
<gene>
    <name evidence="3" type="ORF">DI565_16690</name>
</gene>
<feature type="signal peptide" evidence="2">
    <location>
        <begin position="1"/>
        <end position="24"/>
    </location>
</feature>
<proteinExistence type="predicted"/>
<evidence type="ECO:0000313" key="4">
    <source>
        <dbReference type="Proteomes" id="UP000249577"/>
    </source>
</evidence>
<feature type="compositionally biased region" description="Low complexity" evidence="1">
    <location>
        <begin position="38"/>
        <end position="54"/>
    </location>
</feature>
<feature type="region of interest" description="Disordered" evidence="1">
    <location>
        <begin position="31"/>
        <end position="85"/>
    </location>
</feature>
<dbReference type="EMBL" id="QFPN01000009">
    <property type="protein sequence ID" value="PZQ12456.1"/>
    <property type="molecule type" value="Genomic_DNA"/>
</dbReference>
<organism evidence="3 4">
    <name type="scientific">Ancylobacter novellus</name>
    <name type="common">Thiobacillus novellus</name>
    <dbReference type="NCBI Taxonomy" id="921"/>
    <lineage>
        <taxon>Bacteria</taxon>
        <taxon>Pseudomonadati</taxon>
        <taxon>Pseudomonadota</taxon>
        <taxon>Alphaproteobacteria</taxon>
        <taxon>Hyphomicrobiales</taxon>
        <taxon>Xanthobacteraceae</taxon>
        <taxon>Ancylobacter</taxon>
    </lineage>
</organism>